<dbReference type="RefSeq" id="WP_377151894.1">
    <property type="nucleotide sequence ID" value="NZ_JBHSAF010000007.1"/>
</dbReference>
<proteinExistence type="predicted"/>
<dbReference type="NCBIfam" id="TIGR00696">
    <property type="entry name" value="wecG_tagA_cpsF"/>
    <property type="match status" value="1"/>
</dbReference>
<dbReference type="PANTHER" id="PTHR34136">
    <property type="match status" value="1"/>
</dbReference>
<keyword evidence="4" id="KW-1185">Reference proteome</keyword>
<evidence type="ECO:0000256" key="2">
    <source>
        <dbReference type="ARBA" id="ARBA00022679"/>
    </source>
</evidence>
<name>A0ABV8CN39_9GAMM</name>
<evidence type="ECO:0000313" key="4">
    <source>
        <dbReference type="Proteomes" id="UP001595692"/>
    </source>
</evidence>
<protein>
    <submittedName>
        <fullName evidence="3">WecB/TagA/CpsF family glycosyltransferase</fullName>
    </submittedName>
</protein>
<dbReference type="EMBL" id="JBHSAF010000007">
    <property type="protein sequence ID" value="MFC3913518.1"/>
    <property type="molecule type" value="Genomic_DNA"/>
</dbReference>
<gene>
    <name evidence="3" type="ORF">ACFOSS_08575</name>
</gene>
<accession>A0ABV8CN39</accession>
<dbReference type="PANTHER" id="PTHR34136:SF1">
    <property type="entry name" value="UDP-N-ACETYL-D-MANNOSAMINURONIC ACID TRANSFERASE"/>
    <property type="match status" value="1"/>
</dbReference>
<keyword evidence="1" id="KW-0328">Glycosyltransferase</keyword>
<dbReference type="Pfam" id="PF03808">
    <property type="entry name" value="Glyco_tran_WecG"/>
    <property type="match status" value="1"/>
</dbReference>
<dbReference type="Proteomes" id="UP001595692">
    <property type="component" value="Unassembled WGS sequence"/>
</dbReference>
<keyword evidence="2" id="KW-0808">Transferase</keyword>
<comment type="caution">
    <text evidence="3">The sequence shown here is derived from an EMBL/GenBank/DDBJ whole genome shotgun (WGS) entry which is preliminary data.</text>
</comment>
<dbReference type="InterPro" id="IPR004629">
    <property type="entry name" value="WecG_TagA_CpsF"/>
</dbReference>
<reference evidence="4" key="1">
    <citation type="journal article" date="2019" name="Int. J. Syst. Evol. Microbiol.">
        <title>The Global Catalogue of Microorganisms (GCM) 10K type strain sequencing project: providing services to taxonomists for standard genome sequencing and annotation.</title>
        <authorList>
            <consortium name="The Broad Institute Genomics Platform"/>
            <consortium name="The Broad Institute Genome Sequencing Center for Infectious Disease"/>
            <person name="Wu L."/>
            <person name="Ma J."/>
        </authorList>
    </citation>
    <scope>NUCLEOTIDE SEQUENCE [LARGE SCALE GENOMIC DNA]</scope>
    <source>
        <strain evidence="4">CCUG 54939</strain>
    </source>
</reference>
<sequence length="247" mass="27737">MTHLHYKRILGFDIFDGEKEQLVAHLDQQLTHGQVCLFYANSNLLQHCYREAAHYQGPGIVIANDGIALDAVAVALTGSRFTANLNGTDFTPYLLQHSQHCRRTFLLGGRPGVAEAAARRFGELGIEIVGHADGFGAMQDLPALLARINALRPDAILVALGNPAQERWILQHASQLQARLLVGVGALLDFMSGNVKRAPAWVQRLHMEWCYRLCGEPKRLLRRYTVEMAWFFVLCLRWRFSAGYRAE</sequence>
<evidence type="ECO:0000313" key="3">
    <source>
        <dbReference type="EMBL" id="MFC3913518.1"/>
    </source>
</evidence>
<dbReference type="CDD" id="cd06533">
    <property type="entry name" value="Glyco_transf_WecG_TagA"/>
    <property type="match status" value="1"/>
</dbReference>
<organism evidence="3 4">
    <name type="scientific">Pseudaeromonas sharmana</name>
    <dbReference type="NCBI Taxonomy" id="328412"/>
    <lineage>
        <taxon>Bacteria</taxon>
        <taxon>Pseudomonadati</taxon>
        <taxon>Pseudomonadota</taxon>
        <taxon>Gammaproteobacteria</taxon>
        <taxon>Aeromonadales</taxon>
        <taxon>Aeromonadaceae</taxon>
        <taxon>Pseudaeromonas</taxon>
    </lineage>
</organism>
<evidence type="ECO:0000256" key="1">
    <source>
        <dbReference type="ARBA" id="ARBA00022676"/>
    </source>
</evidence>